<accession>A0A2U1KLY1</accession>
<dbReference type="GO" id="GO:0005506">
    <property type="term" value="F:iron ion binding"/>
    <property type="evidence" value="ECO:0007669"/>
    <property type="project" value="InterPro"/>
</dbReference>
<dbReference type="GO" id="GO:0016709">
    <property type="term" value="F:oxidoreductase activity, acting on paired donors, with incorporation or reduction of molecular oxygen, NAD(P)H as one donor, and incorporation of one atom of oxygen"/>
    <property type="evidence" value="ECO:0007669"/>
    <property type="project" value="TreeGrafter"/>
</dbReference>
<dbReference type="OrthoDB" id="1055148at2759"/>
<keyword evidence="5" id="KW-0560">Oxidoreductase</keyword>
<organism evidence="7 8">
    <name type="scientific">Artemisia annua</name>
    <name type="common">Sweet wormwood</name>
    <dbReference type="NCBI Taxonomy" id="35608"/>
    <lineage>
        <taxon>Eukaryota</taxon>
        <taxon>Viridiplantae</taxon>
        <taxon>Streptophyta</taxon>
        <taxon>Embryophyta</taxon>
        <taxon>Tracheophyta</taxon>
        <taxon>Spermatophyta</taxon>
        <taxon>Magnoliopsida</taxon>
        <taxon>eudicotyledons</taxon>
        <taxon>Gunneridae</taxon>
        <taxon>Pentapetalae</taxon>
        <taxon>asterids</taxon>
        <taxon>campanulids</taxon>
        <taxon>Asterales</taxon>
        <taxon>Asteraceae</taxon>
        <taxon>Asteroideae</taxon>
        <taxon>Anthemideae</taxon>
        <taxon>Artemisiinae</taxon>
        <taxon>Artemisia</taxon>
    </lineage>
</organism>
<evidence type="ECO:0000256" key="3">
    <source>
        <dbReference type="ARBA" id="ARBA00022723"/>
    </source>
</evidence>
<keyword evidence="6" id="KW-0472">Membrane</keyword>
<dbReference type="SUPFAM" id="SSF48264">
    <property type="entry name" value="Cytochrome P450"/>
    <property type="match status" value="2"/>
</dbReference>
<keyword evidence="4" id="KW-1133">Transmembrane helix</keyword>
<reference evidence="7 8" key="1">
    <citation type="journal article" date="2018" name="Mol. Plant">
        <title>The genome of Artemisia annua provides insight into the evolution of Asteraceae family and artemisinin biosynthesis.</title>
        <authorList>
            <person name="Shen Q."/>
            <person name="Zhang L."/>
            <person name="Liao Z."/>
            <person name="Wang S."/>
            <person name="Yan T."/>
            <person name="Shi P."/>
            <person name="Liu M."/>
            <person name="Fu X."/>
            <person name="Pan Q."/>
            <person name="Wang Y."/>
            <person name="Lv Z."/>
            <person name="Lu X."/>
            <person name="Zhang F."/>
            <person name="Jiang W."/>
            <person name="Ma Y."/>
            <person name="Chen M."/>
            <person name="Hao X."/>
            <person name="Li L."/>
            <person name="Tang Y."/>
            <person name="Lv G."/>
            <person name="Zhou Y."/>
            <person name="Sun X."/>
            <person name="Brodelius P.E."/>
            <person name="Rose J.K.C."/>
            <person name="Tang K."/>
        </authorList>
    </citation>
    <scope>NUCLEOTIDE SEQUENCE [LARGE SCALE GENOMIC DNA]</scope>
    <source>
        <strain evidence="8">cv. Huhao1</strain>
        <tissue evidence="7">Leaf</tissue>
    </source>
</reference>
<evidence type="ECO:0000256" key="5">
    <source>
        <dbReference type="ARBA" id="ARBA00023002"/>
    </source>
</evidence>
<dbReference type="AlphaFoldDB" id="A0A2U1KLY1"/>
<dbReference type="EMBL" id="PKPP01016420">
    <property type="protein sequence ID" value="PWA37738.1"/>
    <property type="molecule type" value="Genomic_DNA"/>
</dbReference>
<sequence>MEIWFVIVVTICLAALIRAILFSWRTGKKLPPGPSFLYSTYLILTNSVYDFEPILIRLKAIYGPLITLPIGFNPSFFVGSHSLAHEILIQKGALFSDRPKTIPVLRISTSPYGPTWRILRRNLTSEIMHPYRIKSSSWARKWVLCNLIDKIQEHAAAAADGIMVIDHFQHAMFSLLACMCFGQKFDEGRISEIAKVACYVFPRLRKILFRKSWKEFERVSNNNEQVFIPIIKSRIESANSEKQNVAYVDTLVNIQLPQEEADNRNSGKLTFKDMVDLCGEFFNAGTETTTTSLHWIMANLVKFPHIQSKLYDEIVAVVGPPPPLPQKKEHAAAAADGIMVIDHFQHAMFSLLACMCFGQKFDEGRISEIAKVHRDMQMMIGRFRLLAMFMFPRLRKILFRKSWKEFERVSNNNEQVFIPIIKSRIESANSEKQNVAYVDTLVNIQLPQEEADNRNSGKLTFKDMVDLCGEFFNAGTETTTTSLHWIMANLVKFPHIQSKLYDEIVAVVGPPPPLPQKKVELESVISEEDLKKMPYLKAVVLEGLRRHPPAHFVLPHSVTKEAEVQGYTIPQGATISFLVGEMGLDPKLALAMHNNNTHPLYDSTAIICVSKAGTPNDKYFSRKTSRNYLPCYSNFEAE</sequence>
<proteinExistence type="predicted"/>
<dbReference type="PANTHER" id="PTHR24298:SF800">
    <property type="entry name" value="CYTOCHROME P450 89A2-RELATED"/>
    <property type="match status" value="1"/>
</dbReference>
<dbReference type="STRING" id="35608.A0A2U1KLY1"/>
<protein>
    <submittedName>
        <fullName evidence="7">Cytochrome P450</fullName>
    </submittedName>
</protein>
<keyword evidence="3" id="KW-0479">Metal-binding</keyword>
<keyword evidence="2" id="KW-0812">Transmembrane</keyword>
<gene>
    <name evidence="7" type="ORF">CTI12_AA561680</name>
</gene>
<comment type="caution">
    <text evidence="7">The sequence shown here is derived from an EMBL/GenBank/DDBJ whole genome shotgun (WGS) entry which is preliminary data.</text>
</comment>
<comment type="subcellular location">
    <subcellularLocation>
        <location evidence="1">Membrane</location>
        <topology evidence="1">Single-pass membrane protein</topology>
    </subcellularLocation>
</comment>
<evidence type="ECO:0000313" key="8">
    <source>
        <dbReference type="Proteomes" id="UP000245207"/>
    </source>
</evidence>
<keyword evidence="8" id="KW-1185">Reference proteome</keyword>
<evidence type="ECO:0000256" key="4">
    <source>
        <dbReference type="ARBA" id="ARBA00022989"/>
    </source>
</evidence>
<evidence type="ECO:0000256" key="2">
    <source>
        <dbReference type="ARBA" id="ARBA00022692"/>
    </source>
</evidence>
<evidence type="ECO:0000313" key="7">
    <source>
        <dbReference type="EMBL" id="PWA37738.1"/>
    </source>
</evidence>
<dbReference type="GO" id="GO:0016020">
    <property type="term" value="C:membrane"/>
    <property type="evidence" value="ECO:0007669"/>
    <property type="project" value="UniProtKB-SubCell"/>
</dbReference>
<dbReference type="PRINTS" id="PR00463">
    <property type="entry name" value="EP450I"/>
</dbReference>
<name>A0A2U1KLY1_ARTAN</name>
<dbReference type="InterPro" id="IPR002401">
    <property type="entry name" value="Cyt_P450_E_grp-I"/>
</dbReference>
<dbReference type="Gene3D" id="1.10.630.10">
    <property type="entry name" value="Cytochrome P450"/>
    <property type="match status" value="2"/>
</dbReference>
<dbReference type="InterPro" id="IPR001128">
    <property type="entry name" value="Cyt_P450"/>
</dbReference>
<dbReference type="Pfam" id="PF00067">
    <property type="entry name" value="p450"/>
    <property type="match status" value="2"/>
</dbReference>
<evidence type="ECO:0000256" key="6">
    <source>
        <dbReference type="ARBA" id="ARBA00023136"/>
    </source>
</evidence>
<dbReference type="InterPro" id="IPR051103">
    <property type="entry name" value="Plant_metabolite_P450s"/>
</dbReference>
<evidence type="ECO:0000256" key="1">
    <source>
        <dbReference type="ARBA" id="ARBA00004167"/>
    </source>
</evidence>
<dbReference type="GO" id="GO:0020037">
    <property type="term" value="F:heme binding"/>
    <property type="evidence" value="ECO:0007669"/>
    <property type="project" value="InterPro"/>
</dbReference>
<dbReference type="PANTHER" id="PTHR24298">
    <property type="entry name" value="FLAVONOID 3'-MONOOXYGENASE-RELATED"/>
    <property type="match status" value="1"/>
</dbReference>
<dbReference type="InterPro" id="IPR036396">
    <property type="entry name" value="Cyt_P450_sf"/>
</dbReference>
<dbReference type="Proteomes" id="UP000245207">
    <property type="component" value="Unassembled WGS sequence"/>
</dbReference>